<dbReference type="Pfam" id="PF01077">
    <property type="entry name" value="NIR_SIR"/>
    <property type="match status" value="2"/>
</dbReference>
<evidence type="ECO:0000259" key="8">
    <source>
        <dbReference type="Pfam" id="PF03460"/>
    </source>
</evidence>
<dbReference type="InterPro" id="IPR006067">
    <property type="entry name" value="NO2/SO3_Rdtase_4Fe4S_dom"/>
</dbReference>
<feature type="domain" description="Nitrite/Sulfite reductase ferredoxin-like" evidence="8">
    <location>
        <begin position="310"/>
        <end position="374"/>
    </location>
</feature>
<dbReference type="InterPro" id="IPR006066">
    <property type="entry name" value="NO2/SO3_Rdtase_FeS/sirohaem_BS"/>
</dbReference>
<name>A0A1J5R7C6_9ZZZZ</name>
<keyword evidence="5" id="KW-0408">Iron</keyword>
<protein>
    <submittedName>
        <fullName evidence="9">Sulfite reductase</fullName>
        <ecNumber evidence="9">1.8.7.1</ecNumber>
    </submittedName>
</protein>
<sequence>MTHIAAPSIHEAEPLVRLSDLEEYKQGLARRLSGQWDDEVFTGFRTRFGVYGQKQPGVQMVRIKIPGGILPVAWLRSLADYNRAFCQGDLHITTRQDVQSYFVPLERSAEALEFLYRAGLTTREACGNTFRNVTACTLAGSCPRERVDAGQVADRLARSWIRQPLVQQMPRKVKIAVSGCATDCGASSIHDLAFIATERDGQPGFRVLAGGGLGGQPRPAVEVLEFVGEEALPTVVEATARLHQRYSDRVNRNAARLKFLVKRFGEEKFVSLFREEYQRLQGLVQRPWQPLEWRRPQEAAIESTPVGVVRQHDGRFAVVGNPPLGILSSGQMEALADLAEAHEIAALRATRDQTLVVPDVPEAAVADVVARLRALNIAVAERAADNVDVVSCPGTTTCRIGITSSYNFARAVVEDAKSDPSARGVSVRVSGCQNSCGLHHVGDFGFHGMAKKIDGHSAPHYQIHLGGDSHAGGQIGLSGPIVPARHGVEALRLLRSGYARDRQAGESVRAWAERLGKPGLAELLRPLEALDGNGLHIDWGDDQAFAGAPTLKGECAVPLASDPLLASLADDHLIQLDRLLLAGRWQEALRAGEDALAQAGRRILHRQGQATTDEDEAARLFAWLHEQAPAAVTAALEQAEATRTAALSSGRAEAYREAVASFLDVVRSLADEAPVEEEA</sequence>
<organism evidence="9">
    <name type="scientific">mine drainage metagenome</name>
    <dbReference type="NCBI Taxonomy" id="410659"/>
    <lineage>
        <taxon>unclassified sequences</taxon>
        <taxon>metagenomes</taxon>
        <taxon>ecological metagenomes</taxon>
    </lineage>
</organism>
<dbReference type="GO" id="GO:0020037">
    <property type="term" value="F:heme binding"/>
    <property type="evidence" value="ECO:0007669"/>
    <property type="project" value="InterPro"/>
</dbReference>
<feature type="domain" description="Nitrite/sulphite reductase 4Fe-4S" evidence="7">
    <location>
        <begin position="126"/>
        <end position="277"/>
    </location>
</feature>
<evidence type="ECO:0000259" key="7">
    <source>
        <dbReference type="Pfam" id="PF01077"/>
    </source>
</evidence>
<dbReference type="InterPro" id="IPR045854">
    <property type="entry name" value="NO2/SO3_Rdtase_4Fe4S_sf"/>
</dbReference>
<dbReference type="EC" id="1.8.7.1" evidence="9"/>
<evidence type="ECO:0000256" key="3">
    <source>
        <dbReference type="ARBA" id="ARBA00022723"/>
    </source>
</evidence>
<dbReference type="PANTHER" id="PTHR32439">
    <property type="entry name" value="FERREDOXIN--NITRITE REDUCTASE, CHLOROPLASTIC"/>
    <property type="match status" value="1"/>
</dbReference>
<evidence type="ECO:0000313" key="9">
    <source>
        <dbReference type="EMBL" id="OIQ87956.1"/>
    </source>
</evidence>
<dbReference type="GO" id="GO:0051539">
    <property type="term" value="F:4 iron, 4 sulfur cluster binding"/>
    <property type="evidence" value="ECO:0007669"/>
    <property type="project" value="UniProtKB-KW"/>
</dbReference>
<keyword evidence="4 9" id="KW-0560">Oxidoreductase</keyword>
<evidence type="ECO:0000256" key="4">
    <source>
        <dbReference type="ARBA" id="ARBA00023002"/>
    </source>
</evidence>
<evidence type="ECO:0000256" key="2">
    <source>
        <dbReference type="ARBA" id="ARBA00022617"/>
    </source>
</evidence>
<comment type="caution">
    <text evidence="9">The sequence shown here is derived from an EMBL/GenBank/DDBJ whole genome shotgun (WGS) entry which is preliminary data.</text>
</comment>
<dbReference type="InterPro" id="IPR005117">
    <property type="entry name" value="NiRdtase/SiRdtase_haem-b_fer"/>
</dbReference>
<feature type="domain" description="Nitrite/Sulfite reductase ferredoxin-like" evidence="8">
    <location>
        <begin position="51"/>
        <end position="113"/>
    </location>
</feature>
<reference evidence="9" key="1">
    <citation type="submission" date="2016-10" db="EMBL/GenBank/DDBJ databases">
        <title>Sequence of Gallionella enrichment culture.</title>
        <authorList>
            <person name="Poehlein A."/>
            <person name="Muehling M."/>
            <person name="Daniel R."/>
        </authorList>
    </citation>
    <scope>NUCLEOTIDE SEQUENCE</scope>
</reference>
<evidence type="ECO:0000256" key="1">
    <source>
        <dbReference type="ARBA" id="ARBA00022485"/>
    </source>
</evidence>
<proteinExistence type="predicted"/>
<keyword evidence="6" id="KW-0411">Iron-sulfur</keyword>
<dbReference type="InterPro" id="IPR051329">
    <property type="entry name" value="NIR_SIR_4Fe-4S"/>
</dbReference>
<dbReference type="EMBL" id="MLJW01000395">
    <property type="protein sequence ID" value="OIQ87956.1"/>
    <property type="molecule type" value="Genomic_DNA"/>
</dbReference>
<dbReference type="GO" id="GO:0050311">
    <property type="term" value="F:sulfite reductase (ferredoxin) activity"/>
    <property type="evidence" value="ECO:0007669"/>
    <property type="project" value="UniProtKB-EC"/>
</dbReference>
<evidence type="ECO:0000256" key="5">
    <source>
        <dbReference type="ARBA" id="ARBA00023004"/>
    </source>
</evidence>
<dbReference type="PROSITE" id="PS00365">
    <property type="entry name" value="NIR_SIR"/>
    <property type="match status" value="2"/>
</dbReference>
<accession>A0A1J5R7C6</accession>
<keyword evidence="3" id="KW-0479">Metal-binding</keyword>
<dbReference type="SUPFAM" id="SSF55124">
    <property type="entry name" value="Nitrite/Sulfite reductase N-terminal domain-like"/>
    <property type="match status" value="2"/>
</dbReference>
<keyword evidence="2" id="KW-0349">Heme</keyword>
<dbReference type="Pfam" id="PF03460">
    <property type="entry name" value="NIR_SIR_ferr"/>
    <property type="match status" value="2"/>
</dbReference>
<dbReference type="InterPro" id="IPR036136">
    <property type="entry name" value="Nit/Sulf_reduc_fer-like_dom_sf"/>
</dbReference>
<dbReference type="GO" id="GO:0046872">
    <property type="term" value="F:metal ion binding"/>
    <property type="evidence" value="ECO:0007669"/>
    <property type="project" value="UniProtKB-KW"/>
</dbReference>
<dbReference type="AlphaFoldDB" id="A0A1J5R7C6"/>
<keyword evidence="1" id="KW-0004">4Fe-4S</keyword>
<dbReference type="Gene3D" id="3.30.413.10">
    <property type="entry name" value="Sulfite Reductase Hemoprotein, domain 1"/>
    <property type="match status" value="2"/>
</dbReference>
<dbReference type="SUPFAM" id="SSF56014">
    <property type="entry name" value="Nitrite and sulphite reductase 4Fe-4S domain-like"/>
    <property type="match status" value="2"/>
</dbReference>
<evidence type="ECO:0000256" key="6">
    <source>
        <dbReference type="ARBA" id="ARBA00023014"/>
    </source>
</evidence>
<dbReference type="PANTHER" id="PTHR32439:SF9">
    <property type="entry name" value="BLR3264 PROTEIN"/>
    <property type="match status" value="1"/>
</dbReference>
<gene>
    <name evidence="9" type="primary">sir_8</name>
    <name evidence="9" type="ORF">GALL_301780</name>
</gene>
<feature type="domain" description="Nitrite/sulphite reductase 4Fe-4S" evidence="7">
    <location>
        <begin position="385"/>
        <end position="523"/>
    </location>
</feature>
<dbReference type="Gene3D" id="3.90.480.10">
    <property type="entry name" value="Sulfite Reductase Hemoprotein,Domain 2"/>
    <property type="match status" value="1"/>
</dbReference>